<dbReference type="Proteomes" id="UP001341281">
    <property type="component" value="Chromosome 02"/>
</dbReference>
<proteinExistence type="predicted"/>
<feature type="compositionally biased region" description="Low complexity" evidence="1">
    <location>
        <begin position="1"/>
        <end position="10"/>
    </location>
</feature>
<protein>
    <submittedName>
        <fullName evidence="2">Uncharacterized protein</fullName>
    </submittedName>
</protein>
<name>A0AAQ3PX60_PASNO</name>
<sequence length="75" mass="8420">MLRQRTQLRPPRTPRFASSLPGVHAPSRNSEACWCISVTPNRNGSMDEPMNISCEIVFNDGRSSEASISRDRCEI</sequence>
<keyword evidence="3" id="KW-1185">Reference proteome</keyword>
<accession>A0AAQ3PX60</accession>
<organism evidence="2 3">
    <name type="scientific">Paspalum notatum var. saurae</name>
    <dbReference type="NCBI Taxonomy" id="547442"/>
    <lineage>
        <taxon>Eukaryota</taxon>
        <taxon>Viridiplantae</taxon>
        <taxon>Streptophyta</taxon>
        <taxon>Embryophyta</taxon>
        <taxon>Tracheophyta</taxon>
        <taxon>Spermatophyta</taxon>
        <taxon>Magnoliopsida</taxon>
        <taxon>Liliopsida</taxon>
        <taxon>Poales</taxon>
        <taxon>Poaceae</taxon>
        <taxon>PACMAD clade</taxon>
        <taxon>Panicoideae</taxon>
        <taxon>Andropogonodae</taxon>
        <taxon>Paspaleae</taxon>
        <taxon>Paspalinae</taxon>
        <taxon>Paspalum</taxon>
    </lineage>
</organism>
<dbReference type="EMBL" id="CP144746">
    <property type="protein sequence ID" value="WVZ55453.1"/>
    <property type="molecule type" value="Genomic_DNA"/>
</dbReference>
<gene>
    <name evidence="2" type="ORF">U9M48_006113</name>
</gene>
<evidence type="ECO:0000313" key="2">
    <source>
        <dbReference type="EMBL" id="WVZ55453.1"/>
    </source>
</evidence>
<evidence type="ECO:0000313" key="3">
    <source>
        <dbReference type="Proteomes" id="UP001341281"/>
    </source>
</evidence>
<evidence type="ECO:0000256" key="1">
    <source>
        <dbReference type="SAM" id="MobiDB-lite"/>
    </source>
</evidence>
<feature type="region of interest" description="Disordered" evidence="1">
    <location>
        <begin position="1"/>
        <end position="28"/>
    </location>
</feature>
<dbReference type="AlphaFoldDB" id="A0AAQ3PX60"/>
<reference evidence="2 3" key="1">
    <citation type="submission" date="2024-02" db="EMBL/GenBank/DDBJ databases">
        <title>High-quality chromosome-scale genome assembly of Pensacola bahiagrass (Paspalum notatum Flugge var. saurae).</title>
        <authorList>
            <person name="Vega J.M."/>
            <person name="Podio M."/>
            <person name="Orjuela J."/>
            <person name="Siena L.A."/>
            <person name="Pessino S.C."/>
            <person name="Combes M.C."/>
            <person name="Mariac C."/>
            <person name="Albertini E."/>
            <person name="Pupilli F."/>
            <person name="Ortiz J.P.A."/>
            <person name="Leblanc O."/>
        </authorList>
    </citation>
    <scope>NUCLEOTIDE SEQUENCE [LARGE SCALE GENOMIC DNA]</scope>
    <source>
        <strain evidence="2">R1</strain>
        <tissue evidence="2">Leaf</tissue>
    </source>
</reference>